<dbReference type="Pfam" id="PF13506">
    <property type="entry name" value="Glyco_transf_21"/>
    <property type="match status" value="1"/>
</dbReference>
<gene>
    <name evidence="10" type="ORF">JOC86_001068</name>
</gene>
<feature type="transmembrane region" description="Helical" evidence="9">
    <location>
        <begin position="219"/>
        <end position="237"/>
    </location>
</feature>
<evidence type="ECO:0000313" key="10">
    <source>
        <dbReference type="EMBL" id="MBM7584531.1"/>
    </source>
</evidence>
<evidence type="ECO:0000256" key="1">
    <source>
        <dbReference type="ARBA" id="ARBA00004141"/>
    </source>
</evidence>
<evidence type="ECO:0000256" key="4">
    <source>
        <dbReference type="ARBA" id="ARBA00022676"/>
    </source>
</evidence>
<evidence type="ECO:0000256" key="6">
    <source>
        <dbReference type="ARBA" id="ARBA00022692"/>
    </source>
</evidence>
<evidence type="ECO:0000313" key="11">
    <source>
        <dbReference type="Proteomes" id="UP001646157"/>
    </source>
</evidence>
<comment type="pathway">
    <text evidence="2">Lipid metabolism; sphingolipid metabolism.</text>
</comment>
<keyword evidence="4" id="KW-0328">Glycosyltransferase</keyword>
<keyword evidence="5" id="KW-0808">Transferase</keyword>
<comment type="pathway">
    <text evidence="3">Sphingolipid metabolism.</text>
</comment>
<accession>A0ABS2NAC7</accession>
<sequence>MDNLLEVDSRIKVLHIESLPSGWLGKNHALYQGAIAANGQLLLFTDGDIRFHKEVIARAVTALKTEKVSHLTITPTLVAKTFWLKAFVGFFLFGFSYYKRPWKANDSDSSIGIGIGAFNLMTRDAYEEIGTHESIKNRPDDDLQIGTLIKKHGLEQRIITGLPYLSVEWYQSLRSALIGLEKNTFAGLHYRLTMVFVSVVGVFLSQVYPFLTLFNVDKFIFFLSVLNVLFIAFNFVAVTRKMTNFSPYFFFVLPITAVLFIYSIIRATILTFIRGGVIWRGTKYSLHDLRRQNGE</sequence>
<evidence type="ECO:0000256" key="2">
    <source>
        <dbReference type="ARBA" id="ARBA00004760"/>
    </source>
</evidence>
<comment type="caution">
    <text evidence="10">The sequence shown here is derived from an EMBL/GenBank/DDBJ whole genome shotgun (WGS) entry which is preliminary data.</text>
</comment>
<keyword evidence="8 9" id="KW-0472">Membrane</keyword>
<keyword evidence="7 9" id="KW-1133">Transmembrane helix</keyword>
<evidence type="ECO:0000256" key="9">
    <source>
        <dbReference type="SAM" id="Phobius"/>
    </source>
</evidence>
<organism evidence="10 11">
    <name type="scientific">Rossellomorea pakistanensis</name>
    <dbReference type="NCBI Taxonomy" id="992288"/>
    <lineage>
        <taxon>Bacteria</taxon>
        <taxon>Bacillati</taxon>
        <taxon>Bacillota</taxon>
        <taxon>Bacilli</taxon>
        <taxon>Bacillales</taxon>
        <taxon>Bacillaceae</taxon>
        <taxon>Rossellomorea</taxon>
    </lineage>
</organism>
<keyword evidence="11" id="KW-1185">Reference proteome</keyword>
<name>A0ABS2NAC7_9BACI</name>
<dbReference type="Proteomes" id="UP001646157">
    <property type="component" value="Unassembled WGS sequence"/>
</dbReference>
<dbReference type="SUPFAM" id="SSF53448">
    <property type="entry name" value="Nucleotide-diphospho-sugar transferases"/>
    <property type="match status" value="1"/>
</dbReference>
<keyword evidence="6 9" id="KW-0812">Transmembrane</keyword>
<dbReference type="EMBL" id="JAFBDZ010000001">
    <property type="protein sequence ID" value="MBM7584531.1"/>
    <property type="molecule type" value="Genomic_DNA"/>
</dbReference>
<dbReference type="Gene3D" id="3.90.550.10">
    <property type="entry name" value="Spore Coat Polysaccharide Biosynthesis Protein SpsA, Chain A"/>
    <property type="match status" value="1"/>
</dbReference>
<feature type="transmembrane region" description="Helical" evidence="9">
    <location>
        <begin position="82"/>
        <end position="98"/>
    </location>
</feature>
<evidence type="ECO:0000256" key="7">
    <source>
        <dbReference type="ARBA" id="ARBA00022989"/>
    </source>
</evidence>
<evidence type="ECO:0000256" key="8">
    <source>
        <dbReference type="ARBA" id="ARBA00023136"/>
    </source>
</evidence>
<reference evidence="10 11" key="1">
    <citation type="submission" date="2021-01" db="EMBL/GenBank/DDBJ databases">
        <title>Genomic Encyclopedia of Type Strains, Phase IV (KMG-IV): sequencing the most valuable type-strain genomes for metagenomic binning, comparative biology and taxonomic classification.</title>
        <authorList>
            <person name="Goeker M."/>
        </authorList>
    </citation>
    <scope>NUCLEOTIDE SEQUENCE [LARGE SCALE GENOMIC DNA]</scope>
    <source>
        <strain evidence="10 11">DSM 24834</strain>
    </source>
</reference>
<dbReference type="CDD" id="cd00761">
    <property type="entry name" value="Glyco_tranf_GTA_type"/>
    <property type="match status" value="1"/>
</dbReference>
<feature type="transmembrane region" description="Helical" evidence="9">
    <location>
        <begin position="192"/>
        <end position="213"/>
    </location>
</feature>
<protein>
    <submittedName>
        <fullName evidence="10">Cellulose synthase/poly-beta-1,6-N-acetylglucosamine synthase-like glycosyltransferase</fullName>
    </submittedName>
</protein>
<comment type="subcellular location">
    <subcellularLocation>
        <location evidence="1">Membrane</location>
        <topology evidence="1">Multi-pass membrane protein</topology>
    </subcellularLocation>
</comment>
<dbReference type="InterPro" id="IPR025993">
    <property type="entry name" value="Ceramide_glucosylTrfase"/>
</dbReference>
<feature type="transmembrane region" description="Helical" evidence="9">
    <location>
        <begin position="249"/>
        <end position="273"/>
    </location>
</feature>
<evidence type="ECO:0000256" key="5">
    <source>
        <dbReference type="ARBA" id="ARBA00022679"/>
    </source>
</evidence>
<proteinExistence type="predicted"/>
<evidence type="ECO:0000256" key="3">
    <source>
        <dbReference type="ARBA" id="ARBA00004991"/>
    </source>
</evidence>
<dbReference type="InterPro" id="IPR029044">
    <property type="entry name" value="Nucleotide-diphossugar_trans"/>
</dbReference>